<dbReference type="EMBL" id="AFMD02000320">
    <property type="protein sequence ID" value="EMG21383.1"/>
    <property type="molecule type" value="Genomic_DNA"/>
</dbReference>
<name>M3IJF4_LEPIT</name>
<accession>M3IJF4</accession>
<gene>
    <name evidence="1" type="ORF">LEP1GSC150_5629</name>
</gene>
<sequence>MKLLSKNFDAKKNLQWGLAKLPQLSISIHETNGKLIFQQLYSRNDKTTHGKIKKRLYSIRN</sequence>
<dbReference type="Proteomes" id="UP000011778">
    <property type="component" value="Unassembled WGS sequence"/>
</dbReference>
<evidence type="ECO:0000313" key="2">
    <source>
        <dbReference type="Proteomes" id="UP000011778"/>
    </source>
</evidence>
<evidence type="ECO:0000313" key="1">
    <source>
        <dbReference type="EMBL" id="EMG21383.1"/>
    </source>
</evidence>
<comment type="caution">
    <text evidence="1">The sequence shown here is derived from an EMBL/GenBank/DDBJ whole genome shotgun (WGS) entry which is preliminary data.</text>
</comment>
<protein>
    <submittedName>
        <fullName evidence="1">Uncharacterized protein</fullName>
    </submittedName>
</protein>
<proteinExistence type="predicted"/>
<organism evidence="1 2">
    <name type="scientific">Leptospira interrogans serovar Copenhageni str. LT2050</name>
    <dbReference type="NCBI Taxonomy" id="1001598"/>
    <lineage>
        <taxon>Bacteria</taxon>
        <taxon>Pseudomonadati</taxon>
        <taxon>Spirochaetota</taxon>
        <taxon>Spirochaetia</taxon>
        <taxon>Leptospirales</taxon>
        <taxon>Leptospiraceae</taxon>
        <taxon>Leptospira</taxon>
    </lineage>
</organism>
<dbReference type="AlphaFoldDB" id="M3IJF4"/>
<reference evidence="1 2" key="1">
    <citation type="submission" date="2013-02" db="EMBL/GenBank/DDBJ databases">
        <authorList>
            <person name="Harkins D.M."/>
            <person name="Durkin A.S."/>
            <person name="Brinkac L.M."/>
            <person name="Haft D.H."/>
            <person name="Selengut J.D."/>
            <person name="Sanka R."/>
            <person name="DePew J."/>
            <person name="Purushe J."/>
            <person name="Tulsiani S.M."/>
            <person name="Graham G.C."/>
            <person name="Burns M.-A."/>
            <person name="Dohnt M.F."/>
            <person name="Smythe L.D."/>
            <person name="McKay D.B."/>
            <person name="Craig S.B."/>
            <person name="Vinetz J.M."/>
            <person name="Sutton G.G."/>
            <person name="Nierman W.C."/>
            <person name="Fouts D.E."/>
        </authorList>
    </citation>
    <scope>NUCLEOTIDE SEQUENCE [LARGE SCALE GENOMIC DNA]</scope>
    <source>
        <strain evidence="1 2">LT2050</strain>
    </source>
</reference>